<name>A0AAV6RRD7_SOLSE</name>
<proteinExistence type="predicted"/>
<evidence type="ECO:0000313" key="2">
    <source>
        <dbReference type="Proteomes" id="UP000693946"/>
    </source>
</evidence>
<reference evidence="1 2" key="1">
    <citation type="journal article" date="2021" name="Sci. Rep.">
        <title>Chromosome anchoring in Senegalese sole (Solea senegalensis) reveals sex-associated markers and genome rearrangements in flatfish.</title>
        <authorList>
            <person name="Guerrero-Cozar I."/>
            <person name="Gomez-Garrido J."/>
            <person name="Berbel C."/>
            <person name="Martinez-Blanch J.F."/>
            <person name="Alioto T."/>
            <person name="Claros M.G."/>
            <person name="Gagnaire P.A."/>
            <person name="Manchado M."/>
        </authorList>
    </citation>
    <scope>NUCLEOTIDE SEQUENCE [LARGE SCALE GENOMIC DNA]</scope>
    <source>
        <strain evidence="1">Sse05_10M</strain>
    </source>
</reference>
<organism evidence="1 2">
    <name type="scientific">Solea senegalensis</name>
    <name type="common">Senegalese sole</name>
    <dbReference type="NCBI Taxonomy" id="28829"/>
    <lineage>
        <taxon>Eukaryota</taxon>
        <taxon>Metazoa</taxon>
        <taxon>Chordata</taxon>
        <taxon>Craniata</taxon>
        <taxon>Vertebrata</taxon>
        <taxon>Euteleostomi</taxon>
        <taxon>Actinopterygii</taxon>
        <taxon>Neopterygii</taxon>
        <taxon>Teleostei</taxon>
        <taxon>Neoteleostei</taxon>
        <taxon>Acanthomorphata</taxon>
        <taxon>Carangaria</taxon>
        <taxon>Pleuronectiformes</taxon>
        <taxon>Pleuronectoidei</taxon>
        <taxon>Soleidae</taxon>
        <taxon>Solea</taxon>
    </lineage>
</organism>
<accession>A0AAV6RRD7</accession>
<gene>
    <name evidence="1" type="ORF">JOB18_031069</name>
</gene>
<comment type="caution">
    <text evidence="1">The sequence shown here is derived from an EMBL/GenBank/DDBJ whole genome shotgun (WGS) entry which is preliminary data.</text>
</comment>
<sequence length="153" mass="16549">MSSCSLGTLLPEHHAATKEKDLDSWLSLTSNQHVHPHIRSASRPVHHVHVSGRDPDCVAPSGRALTPGDVWIHTGGTNGQRNGKDVEGGRLFTELMTPTGRTGISCGWDLRAETFLGQAPPLPASVNALKDALSGRFYTLHSSMFKVTVLVHR</sequence>
<evidence type="ECO:0000313" key="1">
    <source>
        <dbReference type="EMBL" id="KAG7507335.1"/>
    </source>
</evidence>
<dbReference type="EMBL" id="JAGKHQ010000010">
    <property type="protein sequence ID" value="KAG7507335.1"/>
    <property type="molecule type" value="Genomic_DNA"/>
</dbReference>
<protein>
    <submittedName>
        <fullName evidence="1">Uncharacterized protein</fullName>
    </submittedName>
</protein>
<dbReference type="Proteomes" id="UP000693946">
    <property type="component" value="Linkage Group LG18"/>
</dbReference>
<keyword evidence="2" id="KW-1185">Reference proteome</keyword>
<dbReference type="AlphaFoldDB" id="A0AAV6RRD7"/>